<evidence type="ECO:0000313" key="6">
    <source>
        <dbReference type="EMBL" id="THT98249.1"/>
    </source>
</evidence>
<keyword evidence="4" id="KW-0804">Transcription</keyword>
<dbReference type="InterPro" id="IPR050950">
    <property type="entry name" value="HTH-type_LysR_regulators"/>
</dbReference>
<comment type="caution">
    <text evidence="6">The sequence shown here is derived from an EMBL/GenBank/DDBJ whole genome shotgun (WGS) entry which is preliminary data.</text>
</comment>
<feature type="domain" description="HTH lysR-type" evidence="5">
    <location>
        <begin position="3"/>
        <end position="60"/>
    </location>
</feature>
<dbReference type="PANTHER" id="PTHR30419">
    <property type="entry name" value="HTH-TYPE TRANSCRIPTIONAL REGULATOR YBHD"/>
    <property type="match status" value="1"/>
</dbReference>
<evidence type="ECO:0000259" key="5">
    <source>
        <dbReference type="PROSITE" id="PS50931"/>
    </source>
</evidence>
<dbReference type="GO" id="GO:0003677">
    <property type="term" value="F:DNA binding"/>
    <property type="evidence" value="ECO:0007669"/>
    <property type="project" value="UniProtKB-KW"/>
</dbReference>
<evidence type="ECO:0000256" key="2">
    <source>
        <dbReference type="ARBA" id="ARBA00023015"/>
    </source>
</evidence>
<dbReference type="SUPFAM" id="SSF46785">
    <property type="entry name" value="Winged helix' DNA-binding domain"/>
    <property type="match status" value="1"/>
</dbReference>
<dbReference type="PROSITE" id="PS50931">
    <property type="entry name" value="HTH_LYSR"/>
    <property type="match status" value="1"/>
</dbReference>
<sequence length="308" mass="33390">MHIHSRSIVYFDMIRRCGSIREAARRLHVSSSAVNRQLLQLEGELNAALFDRLPTGLQLTVAGEAFSRHVLTVLQDQNRLLSELELLRGVHRGAIAIAAVEGLNADILPAVLAQMRQRYPGITLRVLTCGSDEVVRALIAGDADVGIGFAIQRHDHIRQCAVRHFGLGAVVPGGHPLAPSQRVSFADCAQYPLILPTQALSIWALLQPAIQHYKGRMHVCMEVSSVELGKRLASQGVGIFFQSRIGIETEIAEGALAHIPLDAPQATFSELGVYVRAGRSLPPAVDAFLQITLRAIETYPPVAGSSTL</sequence>
<protein>
    <submittedName>
        <fullName evidence="6">LysR family transcriptional regulator</fullName>
    </submittedName>
</protein>
<dbReference type="Gene3D" id="1.10.10.10">
    <property type="entry name" value="Winged helix-like DNA-binding domain superfamily/Winged helix DNA-binding domain"/>
    <property type="match status" value="1"/>
</dbReference>
<dbReference type="AlphaFoldDB" id="A0A4S8ETM3"/>
<dbReference type="GO" id="GO:0005829">
    <property type="term" value="C:cytosol"/>
    <property type="evidence" value="ECO:0007669"/>
    <property type="project" value="TreeGrafter"/>
</dbReference>
<dbReference type="InterPro" id="IPR005119">
    <property type="entry name" value="LysR_subst-bd"/>
</dbReference>
<dbReference type="PANTHER" id="PTHR30419:SF2">
    <property type="entry name" value="LYSR FAMILY TRANSCRIPTIONAL REGULATOR"/>
    <property type="match status" value="1"/>
</dbReference>
<accession>A0A4S8ETM3</accession>
<dbReference type="EMBL" id="STFG01000022">
    <property type="protein sequence ID" value="THT98249.1"/>
    <property type="molecule type" value="Genomic_DNA"/>
</dbReference>
<reference evidence="6 7" key="1">
    <citation type="journal article" date="2015" name="Antonie Van Leeuwenhoek">
        <title>Lampropedia puyangensis sp. nov., isolated from symptomatic bark of Populus ? euramericana canker and emended description of Lampropedia hyalina (Ehrenberg 1832) Lee et al. 2004.</title>
        <authorList>
            <person name="Li Y."/>
            <person name="Wang T."/>
            <person name="Piao C.G."/>
            <person name="Wang L.F."/>
            <person name="Tian G.Z."/>
            <person name="Zhu T.H."/>
            <person name="Guo M.W."/>
        </authorList>
    </citation>
    <scope>NUCLEOTIDE SEQUENCE [LARGE SCALE GENOMIC DNA]</scope>
    <source>
        <strain evidence="6 7">2-bin</strain>
    </source>
</reference>
<evidence type="ECO:0000256" key="1">
    <source>
        <dbReference type="ARBA" id="ARBA00009437"/>
    </source>
</evidence>
<name>A0A4S8ETM3_9BURK</name>
<dbReference type="RefSeq" id="WP_136574533.1">
    <property type="nucleotide sequence ID" value="NZ_STFG01000022.1"/>
</dbReference>
<dbReference type="InterPro" id="IPR036388">
    <property type="entry name" value="WH-like_DNA-bd_sf"/>
</dbReference>
<dbReference type="Pfam" id="PF00126">
    <property type="entry name" value="HTH_1"/>
    <property type="match status" value="1"/>
</dbReference>
<dbReference type="GO" id="GO:0003700">
    <property type="term" value="F:DNA-binding transcription factor activity"/>
    <property type="evidence" value="ECO:0007669"/>
    <property type="project" value="InterPro"/>
</dbReference>
<gene>
    <name evidence="6" type="ORF">E9531_14720</name>
</gene>
<evidence type="ECO:0000256" key="4">
    <source>
        <dbReference type="ARBA" id="ARBA00023163"/>
    </source>
</evidence>
<keyword evidence="7" id="KW-1185">Reference proteome</keyword>
<comment type="similarity">
    <text evidence="1">Belongs to the LysR transcriptional regulatory family.</text>
</comment>
<dbReference type="Pfam" id="PF03466">
    <property type="entry name" value="LysR_substrate"/>
    <property type="match status" value="1"/>
</dbReference>
<evidence type="ECO:0000313" key="7">
    <source>
        <dbReference type="Proteomes" id="UP000308917"/>
    </source>
</evidence>
<dbReference type="InterPro" id="IPR036390">
    <property type="entry name" value="WH_DNA-bd_sf"/>
</dbReference>
<organism evidence="6 7">
    <name type="scientific">Lampropedia puyangensis</name>
    <dbReference type="NCBI Taxonomy" id="1330072"/>
    <lineage>
        <taxon>Bacteria</taxon>
        <taxon>Pseudomonadati</taxon>
        <taxon>Pseudomonadota</taxon>
        <taxon>Betaproteobacteria</taxon>
        <taxon>Burkholderiales</taxon>
        <taxon>Comamonadaceae</taxon>
        <taxon>Lampropedia</taxon>
    </lineage>
</organism>
<dbReference type="InterPro" id="IPR000847">
    <property type="entry name" value="LysR_HTH_N"/>
</dbReference>
<evidence type="ECO:0000256" key="3">
    <source>
        <dbReference type="ARBA" id="ARBA00023125"/>
    </source>
</evidence>
<keyword evidence="2" id="KW-0805">Transcription regulation</keyword>
<keyword evidence="3" id="KW-0238">DNA-binding</keyword>
<dbReference type="SUPFAM" id="SSF53850">
    <property type="entry name" value="Periplasmic binding protein-like II"/>
    <property type="match status" value="1"/>
</dbReference>
<proteinExistence type="inferred from homology"/>
<dbReference type="Proteomes" id="UP000308917">
    <property type="component" value="Unassembled WGS sequence"/>
</dbReference>
<dbReference type="Gene3D" id="3.40.190.290">
    <property type="match status" value="1"/>
</dbReference>
<dbReference type="OrthoDB" id="8839922at2"/>